<comment type="similarity">
    <text evidence="2">Belongs to the methyl-accepting chemotaxis (MCP) protein family.</text>
</comment>
<feature type="transmembrane region" description="Helical" evidence="5">
    <location>
        <begin position="184"/>
        <end position="203"/>
    </location>
</feature>
<sequence>MRIGIRWKVLGGYLAIVTLIVTVATVTYFKTSAIDASINDLEDHSIPLLVSAEKLTSNTHQEVAFLMGYLALGKPEMVDQFKQASAENHRLIEEMNKLESTDEERNHIRNISARLGVYEKIAWEEIIPAYRRGDQSALSQGLNKSYPMIPGVVEAVNSLKELGEQRMGKDIDRSQERAYQAIQLSWILAVIAAGLSIAAALLLSNGITRPLRELAESAHLVAEGDLTQKVEVHSGDEIEDLGHSFNRMVDELRKLLEKVQQTSKQLAAISTEIGASTEETTKTVERVAGAMNAVSEGTTEQVQLVDKAFDDVAKMSAATHEITAIVYRAGQASRKTLELAQSGNEAVEHTLGKMQEICDTVDHTAHVIQGLTDKSQAIGQIVEAITGIASQTNLLALNAAIEAARAGEQGRGFAVVADEVRKLAEESAQSAEQIRHLIGEIRAEMDRAVEAMSRGTGKVAEGTTVATKTGEAFQQITQSLKETNELIEEIGQAAEQQAIGSSEQLIVNVVAAVEQIKKLADVNAGSSQEVAAATEEQTAAMEEINGTVQHVSQIAGQLAAALQQFRT</sequence>
<dbReference type="GO" id="GO:0007165">
    <property type="term" value="P:signal transduction"/>
    <property type="evidence" value="ECO:0007669"/>
    <property type="project" value="UniProtKB-KW"/>
</dbReference>
<dbReference type="RefSeq" id="WP_155475751.1">
    <property type="nucleotide sequence ID" value="NZ_WNKU01000005.1"/>
</dbReference>
<evidence type="ECO:0000259" key="6">
    <source>
        <dbReference type="PROSITE" id="PS50111"/>
    </source>
</evidence>
<dbReference type="EMBL" id="WNKU01000005">
    <property type="protein sequence ID" value="MTV48648.1"/>
    <property type="molecule type" value="Genomic_DNA"/>
</dbReference>
<feature type="coiled-coil region" evidence="4">
    <location>
        <begin position="245"/>
        <end position="272"/>
    </location>
</feature>
<dbReference type="Gene3D" id="1.10.287.950">
    <property type="entry name" value="Methyl-accepting chemotaxis protein"/>
    <property type="match status" value="1"/>
</dbReference>
<evidence type="ECO:0000256" key="4">
    <source>
        <dbReference type="SAM" id="Coils"/>
    </source>
</evidence>
<dbReference type="Pfam" id="PF00015">
    <property type="entry name" value="MCPsignal"/>
    <property type="match status" value="1"/>
</dbReference>
<evidence type="ECO:0000256" key="5">
    <source>
        <dbReference type="SAM" id="Phobius"/>
    </source>
</evidence>
<comment type="caution">
    <text evidence="8">The sequence shown here is derived from an EMBL/GenBank/DDBJ whole genome shotgun (WGS) entry which is preliminary data.</text>
</comment>
<keyword evidence="5" id="KW-1133">Transmembrane helix</keyword>
<dbReference type="AlphaFoldDB" id="A0A6I3SIG2"/>
<dbReference type="CDD" id="cd11386">
    <property type="entry name" value="MCP_signal"/>
    <property type="match status" value="1"/>
</dbReference>
<keyword evidence="5" id="KW-0812">Transmembrane</keyword>
<keyword evidence="9" id="KW-1185">Reference proteome</keyword>
<dbReference type="InterPro" id="IPR004089">
    <property type="entry name" value="MCPsignal_dom"/>
</dbReference>
<evidence type="ECO:0000256" key="3">
    <source>
        <dbReference type="PROSITE-ProRule" id="PRU00284"/>
    </source>
</evidence>
<protein>
    <submittedName>
        <fullName evidence="8">HAMP domain-containing protein</fullName>
    </submittedName>
</protein>
<accession>A0A6I3SIG2</accession>
<dbReference type="SMART" id="SM00283">
    <property type="entry name" value="MA"/>
    <property type="match status" value="1"/>
</dbReference>
<evidence type="ECO:0000256" key="1">
    <source>
        <dbReference type="ARBA" id="ARBA00023224"/>
    </source>
</evidence>
<dbReference type="Pfam" id="PF00672">
    <property type="entry name" value="HAMP"/>
    <property type="match status" value="1"/>
</dbReference>
<dbReference type="PROSITE" id="PS50111">
    <property type="entry name" value="CHEMOTAXIS_TRANSDUC_2"/>
    <property type="match status" value="1"/>
</dbReference>
<keyword evidence="5" id="KW-0472">Membrane</keyword>
<feature type="domain" description="HAMP" evidence="7">
    <location>
        <begin position="205"/>
        <end position="257"/>
    </location>
</feature>
<dbReference type="SUPFAM" id="SSF58104">
    <property type="entry name" value="Methyl-accepting chemotaxis protein (MCP) signaling domain"/>
    <property type="match status" value="1"/>
</dbReference>
<name>A0A6I3SIG2_HELMO</name>
<evidence type="ECO:0000313" key="8">
    <source>
        <dbReference type="EMBL" id="MTV48648.1"/>
    </source>
</evidence>
<feature type="domain" description="Methyl-accepting transducer" evidence="6">
    <location>
        <begin position="276"/>
        <end position="503"/>
    </location>
</feature>
<dbReference type="CDD" id="cd06225">
    <property type="entry name" value="HAMP"/>
    <property type="match status" value="1"/>
</dbReference>
<feature type="transmembrane region" description="Helical" evidence="5">
    <location>
        <begin position="12"/>
        <end position="29"/>
    </location>
</feature>
<evidence type="ECO:0000313" key="9">
    <source>
        <dbReference type="Proteomes" id="UP000430670"/>
    </source>
</evidence>
<gene>
    <name evidence="8" type="ORF">GJ688_06595</name>
</gene>
<reference evidence="8 9" key="1">
    <citation type="submission" date="2019-11" db="EMBL/GenBank/DDBJ databases">
        <title>Whole-genome sequence of a the green, strictly anaerobic photosynthetic bacterium Heliobacillus mobilis DSM 6151.</title>
        <authorList>
            <person name="Kyndt J.A."/>
            <person name="Meyer T.E."/>
        </authorList>
    </citation>
    <scope>NUCLEOTIDE SEQUENCE [LARGE SCALE GENOMIC DNA]</scope>
    <source>
        <strain evidence="8 9">DSM 6151</strain>
    </source>
</reference>
<dbReference type="Proteomes" id="UP000430670">
    <property type="component" value="Unassembled WGS sequence"/>
</dbReference>
<keyword evidence="4" id="KW-0175">Coiled coil</keyword>
<dbReference type="GO" id="GO:0016020">
    <property type="term" value="C:membrane"/>
    <property type="evidence" value="ECO:0007669"/>
    <property type="project" value="InterPro"/>
</dbReference>
<proteinExistence type="inferred from homology"/>
<keyword evidence="1 3" id="KW-0807">Transducer</keyword>
<dbReference type="PANTHER" id="PTHR32089">
    <property type="entry name" value="METHYL-ACCEPTING CHEMOTAXIS PROTEIN MCPB"/>
    <property type="match status" value="1"/>
</dbReference>
<dbReference type="OrthoDB" id="5392220at2"/>
<dbReference type="SMART" id="SM00304">
    <property type="entry name" value="HAMP"/>
    <property type="match status" value="1"/>
</dbReference>
<dbReference type="PROSITE" id="PS50885">
    <property type="entry name" value="HAMP"/>
    <property type="match status" value="1"/>
</dbReference>
<evidence type="ECO:0000256" key="2">
    <source>
        <dbReference type="ARBA" id="ARBA00029447"/>
    </source>
</evidence>
<dbReference type="Gene3D" id="6.10.340.10">
    <property type="match status" value="1"/>
</dbReference>
<dbReference type="PANTHER" id="PTHR32089:SF112">
    <property type="entry name" value="LYSOZYME-LIKE PROTEIN-RELATED"/>
    <property type="match status" value="1"/>
</dbReference>
<evidence type="ECO:0000259" key="7">
    <source>
        <dbReference type="PROSITE" id="PS50885"/>
    </source>
</evidence>
<organism evidence="8 9">
    <name type="scientific">Heliobacterium mobile</name>
    <name type="common">Heliobacillus mobilis</name>
    <dbReference type="NCBI Taxonomy" id="28064"/>
    <lineage>
        <taxon>Bacteria</taxon>
        <taxon>Bacillati</taxon>
        <taxon>Bacillota</taxon>
        <taxon>Clostridia</taxon>
        <taxon>Eubacteriales</taxon>
        <taxon>Heliobacteriaceae</taxon>
        <taxon>Heliobacterium</taxon>
    </lineage>
</organism>
<dbReference type="InterPro" id="IPR003660">
    <property type="entry name" value="HAMP_dom"/>
</dbReference>